<reference evidence="1 2" key="1">
    <citation type="submission" date="2016-02" db="EMBL/GenBank/DDBJ databases">
        <title>Genome analysis of coral dinoflagellate symbionts highlights evolutionary adaptations to a symbiotic lifestyle.</title>
        <authorList>
            <person name="Aranda M."/>
            <person name="Li Y."/>
            <person name="Liew Y.J."/>
            <person name="Baumgarten S."/>
            <person name="Simakov O."/>
            <person name="Wilson M."/>
            <person name="Piel J."/>
            <person name="Ashoor H."/>
            <person name="Bougouffa S."/>
            <person name="Bajic V.B."/>
            <person name="Ryu T."/>
            <person name="Ravasi T."/>
            <person name="Bayer T."/>
            <person name="Micklem G."/>
            <person name="Kim H."/>
            <person name="Bhak J."/>
            <person name="Lajeunesse T.C."/>
            <person name="Voolstra C.R."/>
        </authorList>
    </citation>
    <scope>NUCLEOTIDE SEQUENCE [LARGE SCALE GENOMIC DNA]</scope>
    <source>
        <strain evidence="1 2">CCMP2467</strain>
    </source>
</reference>
<dbReference type="AlphaFoldDB" id="A0A1Q9BPX7"/>
<dbReference type="Proteomes" id="UP000186817">
    <property type="component" value="Unassembled WGS sequence"/>
</dbReference>
<feature type="non-terminal residue" evidence="1">
    <location>
        <position position="37"/>
    </location>
</feature>
<comment type="caution">
    <text evidence="1">The sequence shown here is derived from an EMBL/GenBank/DDBJ whole genome shotgun (WGS) entry which is preliminary data.</text>
</comment>
<dbReference type="EMBL" id="LSRX01007561">
    <property type="protein sequence ID" value="OLP72072.1"/>
    <property type="molecule type" value="Genomic_DNA"/>
</dbReference>
<evidence type="ECO:0000313" key="1">
    <source>
        <dbReference type="EMBL" id="OLP72072.1"/>
    </source>
</evidence>
<accession>A0A1Q9BPX7</accession>
<keyword evidence="2" id="KW-1185">Reference proteome</keyword>
<sequence>MAAPLETSALSAGADPESRAALQREGAAVYAAFVIFG</sequence>
<protein>
    <submittedName>
        <fullName evidence="1">Uncharacterized protein</fullName>
    </submittedName>
</protein>
<name>A0A1Q9BPX7_SYMMI</name>
<organism evidence="1 2">
    <name type="scientific">Symbiodinium microadriaticum</name>
    <name type="common">Dinoflagellate</name>
    <name type="synonym">Zooxanthella microadriatica</name>
    <dbReference type="NCBI Taxonomy" id="2951"/>
    <lineage>
        <taxon>Eukaryota</taxon>
        <taxon>Sar</taxon>
        <taxon>Alveolata</taxon>
        <taxon>Dinophyceae</taxon>
        <taxon>Suessiales</taxon>
        <taxon>Symbiodiniaceae</taxon>
        <taxon>Symbiodinium</taxon>
    </lineage>
</organism>
<evidence type="ECO:0000313" key="2">
    <source>
        <dbReference type="Proteomes" id="UP000186817"/>
    </source>
</evidence>
<gene>
    <name evidence="1" type="ORF">AK812_SmicGene48308</name>
</gene>
<proteinExistence type="predicted"/>